<evidence type="ECO:0000313" key="3">
    <source>
        <dbReference type="Proteomes" id="UP001432322"/>
    </source>
</evidence>
<organism evidence="2 3">
    <name type="scientific">Pristionchus fissidentatus</name>
    <dbReference type="NCBI Taxonomy" id="1538716"/>
    <lineage>
        <taxon>Eukaryota</taxon>
        <taxon>Metazoa</taxon>
        <taxon>Ecdysozoa</taxon>
        <taxon>Nematoda</taxon>
        <taxon>Chromadorea</taxon>
        <taxon>Rhabditida</taxon>
        <taxon>Rhabditina</taxon>
        <taxon>Diplogasteromorpha</taxon>
        <taxon>Diplogasteroidea</taxon>
        <taxon>Neodiplogasteridae</taxon>
        <taxon>Pristionchus</taxon>
    </lineage>
</organism>
<dbReference type="Gene3D" id="3.40.50.1820">
    <property type="entry name" value="alpha/beta hydrolase"/>
    <property type="match status" value="2"/>
</dbReference>
<evidence type="ECO:0000313" key="2">
    <source>
        <dbReference type="EMBL" id="GMT12080.1"/>
    </source>
</evidence>
<dbReference type="PANTHER" id="PTHR11005">
    <property type="entry name" value="LYSOSOMAL ACID LIPASE-RELATED"/>
    <property type="match status" value="1"/>
</dbReference>
<reference evidence="2" key="1">
    <citation type="submission" date="2023-10" db="EMBL/GenBank/DDBJ databases">
        <title>Genome assembly of Pristionchus species.</title>
        <authorList>
            <person name="Yoshida K."/>
            <person name="Sommer R.J."/>
        </authorList>
    </citation>
    <scope>NUCLEOTIDE SEQUENCE</scope>
    <source>
        <strain evidence="2">RS5133</strain>
    </source>
</reference>
<sequence length="181" mass="20655">QDRIPIYLSKFPGGTSKKNMIHWWQNSLHATSRFDYGPDGNVAAYGTANAPVYSYANYTIPTSIYHSPTDHLVSDADMILQIIQFHGYPAEEHHTTTQDGYILTMHRIPHGSFPTPRRVVLLQHGLFSSSFDFVSLLPEKSLSYYLADSGYDVWIGNNRGNIYSNSHVNFSSRDNRFWDFS</sequence>
<dbReference type="SUPFAM" id="SSF53474">
    <property type="entry name" value="alpha/beta-Hydrolases"/>
    <property type="match status" value="2"/>
</dbReference>
<name>A0AAV5UXR8_9BILA</name>
<dbReference type="EMBL" id="BTSY01000001">
    <property type="protein sequence ID" value="GMT12080.1"/>
    <property type="molecule type" value="Genomic_DNA"/>
</dbReference>
<evidence type="ECO:0000259" key="1">
    <source>
        <dbReference type="Pfam" id="PF04083"/>
    </source>
</evidence>
<comment type="caution">
    <text evidence="2">The sequence shown here is derived from an EMBL/GenBank/DDBJ whole genome shotgun (WGS) entry which is preliminary data.</text>
</comment>
<dbReference type="InterPro" id="IPR029058">
    <property type="entry name" value="AB_hydrolase_fold"/>
</dbReference>
<dbReference type="AlphaFoldDB" id="A0AAV5UXR8"/>
<proteinExistence type="predicted"/>
<feature type="non-terminal residue" evidence="2">
    <location>
        <position position="181"/>
    </location>
</feature>
<feature type="non-terminal residue" evidence="2">
    <location>
        <position position="1"/>
    </location>
</feature>
<dbReference type="InterPro" id="IPR006693">
    <property type="entry name" value="AB_hydrolase_lipase"/>
</dbReference>
<accession>A0AAV5UXR8</accession>
<feature type="domain" description="Partial AB-hydrolase lipase" evidence="1">
    <location>
        <begin position="81"/>
        <end position="135"/>
    </location>
</feature>
<dbReference type="GO" id="GO:0006629">
    <property type="term" value="P:lipid metabolic process"/>
    <property type="evidence" value="ECO:0007669"/>
    <property type="project" value="InterPro"/>
</dbReference>
<gene>
    <name evidence="2" type="ORF">PFISCL1PPCAC_3377</name>
</gene>
<dbReference type="Pfam" id="PF04083">
    <property type="entry name" value="Abhydro_lipase"/>
    <property type="match status" value="1"/>
</dbReference>
<dbReference type="Proteomes" id="UP001432322">
    <property type="component" value="Unassembled WGS sequence"/>
</dbReference>
<keyword evidence="3" id="KW-1185">Reference proteome</keyword>
<protein>
    <recommendedName>
        <fullName evidence="1">Partial AB-hydrolase lipase domain-containing protein</fullName>
    </recommendedName>
</protein>